<proteinExistence type="predicted"/>
<evidence type="ECO:0000313" key="1">
    <source>
        <dbReference type="EMBL" id="KYK60301.1"/>
    </source>
</evidence>
<dbReference type="InParanoid" id="A0A151GTA8"/>
<reference evidence="1 2" key="1">
    <citation type="journal article" date="2016" name="Sci. Rep.">
        <title>Insights into Adaptations to a Near-Obligate Nematode Endoparasitic Lifestyle from the Finished Genome of Drechmeria coniospora.</title>
        <authorList>
            <person name="Zhang L."/>
            <person name="Zhou Z."/>
            <person name="Guo Q."/>
            <person name="Fokkens L."/>
            <person name="Miskei M."/>
            <person name="Pocsi I."/>
            <person name="Zhang W."/>
            <person name="Chen M."/>
            <person name="Wang L."/>
            <person name="Sun Y."/>
            <person name="Donzelli B.G."/>
            <person name="Gibson D.M."/>
            <person name="Nelson D.R."/>
            <person name="Luo J.G."/>
            <person name="Rep M."/>
            <person name="Liu H."/>
            <person name="Yang S."/>
            <person name="Wang J."/>
            <person name="Krasnoff S.B."/>
            <person name="Xu Y."/>
            <person name="Molnar I."/>
            <person name="Lin M."/>
        </authorList>
    </citation>
    <scope>NUCLEOTIDE SEQUENCE [LARGE SCALE GENOMIC DNA]</scope>
    <source>
        <strain evidence="1 2">ARSEF 6962</strain>
    </source>
</reference>
<dbReference type="InterPro" id="IPR009097">
    <property type="entry name" value="Cyclic_Pdiesterase"/>
</dbReference>
<keyword evidence="2" id="KW-1185">Reference proteome</keyword>
<dbReference type="RefSeq" id="XP_040659653.1">
    <property type="nucleotide sequence ID" value="XM_040798770.1"/>
</dbReference>
<dbReference type="AlphaFoldDB" id="A0A151GTA8"/>
<dbReference type="GeneID" id="63714081"/>
<accession>A0A151GTA8</accession>
<dbReference type="Proteomes" id="UP000076580">
    <property type="component" value="Chromosome 01"/>
</dbReference>
<evidence type="ECO:0008006" key="3">
    <source>
        <dbReference type="Google" id="ProtNLM"/>
    </source>
</evidence>
<dbReference type="EMBL" id="LAYC01000001">
    <property type="protein sequence ID" value="KYK60301.1"/>
    <property type="molecule type" value="Genomic_DNA"/>
</dbReference>
<dbReference type="SUPFAM" id="SSF55144">
    <property type="entry name" value="LigT-like"/>
    <property type="match status" value="1"/>
</dbReference>
<comment type="caution">
    <text evidence="1">The sequence shown here is derived from an EMBL/GenBank/DDBJ whole genome shotgun (WGS) entry which is preliminary data.</text>
</comment>
<dbReference type="STRING" id="98403.A0A151GTA8"/>
<evidence type="ECO:0000313" key="2">
    <source>
        <dbReference type="Proteomes" id="UP000076580"/>
    </source>
</evidence>
<organism evidence="1 2">
    <name type="scientific">Drechmeria coniospora</name>
    <name type="common">Nematophagous fungus</name>
    <name type="synonym">Meria coniospora</name>
    <dbReference type="NCBI Taxonomy" id="98403"/>
    <lineage>
        <taxon>Eukaryota</taxon>
        <taxon>Fungi</taxon>
        <taxon>Dikarya</taxon>
        <taxon>Ascomycota</taxon>
        <taxon>Pezizomycotina</taxon>
        <taxon>Sordariomycetes</taxon>
        <taxon>Hypocreomycetidae</taxon>
        <taxon>Hypocreales</taxon>
        <taxon>Ophiocordycipitaceae</taxon>
        <taxon>Drechmeria</taxon>
    </lineage>
</organism>
<gene>
    <name evidence="1" type="ORF">DCS_01438</name>
</gene>
<sequence>MVQTNADDDVVGTAENPYGVAIKECHDNHKDLQRLYEEHRTRRNGQQAQAFLAPDFGGLVVDEHLLRLERPLVEPGFRDERHCLVIWARPPSHVLRLAEKLQSMIRKAAPHVWLMPTYRMHLTAIEIAFAKTPAEIASLVSALRPALPTVTSYTHGHRSRLVKPLLSYDRAAFALSFLPAAGERILSPATSSTALADAPTAPWPPQADAYTYHHLRRDLFDLVRGAGLDVVSRYQVPSAHITLGRFLDESDHDTAEKRRLWTKTMDDINDWLRQEVWDRPEAEYVGEWLVGQERGLDARDGTLWYGGGRTIMMGEGF</sequence>
<protein>
    <recommendedName>
        <fullName evidence="3">Ureidoglycolate hydrolase</fullName>
    </recommendedName>
</protein>
<name>A0A151GTA8_DRECN</name>
<dbReference type="OrthoDB" id="2967263at2759"/>